<evidence type="ECO:0000313" key="7">
    <source>
        <dbReference type="EMBL" id="MBY25906.1"/>
    </source>
</evidence>
<feature type="region of interest" description="Disordered" evidence="5">
    <location>
        <begin position="1295"/>
        <end position="1322"/>
    </location>
</feature>
<dbReference type="Gene3D" id="1.10.1000.11">
    <property type="entry name" value="Arf Nucleotide-binding Site Opener,domain 2"/>
    <property type="match status" value="1"/>
</dbReference>
<dbReference type="PROSITE" id="PS50190">
    <property type="entry name" value="SEC7"/>
    <property type="match status" value="1"/>
</dbReference>
<evidence type="ECO:0000256" key="4">
    <source>
        <dbReference type="ARBA" id="ARBA00023034"/>
    </source>
</evidence>
<evidence type="ECO:0000256" key="2">
    <source>
        <dbReference type="ARBA" id="ARBA00004399"/>
    </source>
</evidence>
<accession>A0A2S2PAE9</accession>
<dbReference type="Gene3D" id="1.10.220.20">
    <property type="match status" value="1"/>
</dbReference>
<dbReference type="InterPro" id="IPR023394">
    <property type="entry name" value="Sec7_C_sf"/>
</dbReference>
<keyword evidence="4" id="KW-0333">Golgi apparatus</keyword>
<dbReference type="Pfam" id="PF23325">
    <property type="entry name" value="TPR_28"/>
    <property type="match status" value="1"/>
</dbReference>
<dbReference type="CDD" id="cd00171">
    <property type="entry name" value="Sec7"/>
    <property type="match status" value="1"/>
</dbReference>
<evidence type="ECO:0000256" key="1">
    <source>
        <dbReference type="ARBA" id="ARBA00004222"/>
    </source>
</evidence>
<dbReference type="GO" id="GO:0005793">
    <property type="term" value="C:endoplasmic reticulum-Golgi intermediate compartment"/>
    <property type="evidence" value="ECO:0007669"/>
    <property type="project" value="UniProtKB-SubCell"/>
</dbReference>
<dbReference type="GO" id="GO:0032012">
    <property type="term" value="P:regulation of ARF protein signal transduction"/>
    <property type="evidence" value="ECO:0007669"/>
    <property type="project" value="InterPro"/>
</dbReference>
<gene>
    <name evidence="7" type="primary">GBF1_0</name>
    <name evidence="7" type="ORF">g.66238</name>
</gene>
<dbReference type="PANTHER" id="PTHR10663:SF388">
    <property type="entry name" value="GOLGI-SPECIFIC BREFELDIN A-RESISTANCE GUANINE NUCLEOTIDE EXCHANGE FACTOR 1"/>
    <property type="match status" value="1"/>
</dbReference>
<dbReference type="PANTHER" id="PTHR10663">
    <property type="entry name" value="GUANYL-NUCLEOTIDE EXCHANGE FACTOR"/>
    <property type="match status" value="1"/>
</dbReference>
<evidence type="ECO:0000256" key="3">
    <source>
        <dbReference type="ARBA" id="ARBA00022448"/>
    </source>
</evidence>
<sequence length="1680" mass="190230">MHFLNFKMYAANGLYVVQGELSTLISALKRDHNSYQDEERYSPCKRLFKLRDAINQVEDLMSLNFDHVMEPFLDVIRCEEITGPVTSLALMSIYKFINYGLIKKCVPESKLLTTVENIADAITHTRFLGTEKTSDAIVLMKTLQVLYCLMMSPEGEFLPNESVCEIMMSCFRFCFEVRLSEFVRSYAEHCLKDIIQLLFSRLVTLSKEQGNSSKVLGLNMKNYGDPLSNCTDNVESTVDIVNTNDDTPQPEVSTLTQCDVKVTEPTKLDIGNERETSPGIELPTDELPLLNNENDTDLNNENAVDDNKKEYVNGQGVRFTTQIPIPYTKVPYNSGCVLELIKFLVDACDPHDQQNTEVMIGVGLNLLVIAFEVGAYAIKCHINMHSIIKDQLCRNILSLLSHEKMPIFSSSLRLAFLVFESMRQHLKFQLEYYMSNLINTVVNENSKIPYGKKEMALKCLVQLWKIPGLVTELYLNYDCGLYCSDLYDDITKLLSKNVFPFSDIYSTHLLSMDALLAVVDSIEHHCHNRTQFTQKSESSSTYDVSEDQKSDSEIHFERWQPEFSINIPSHEELMAIKRKKKLLTSGTEKFNTKPKKGIEFLQEHGLLSTPLNPIEIATFLKENPLLDKKMIGEYISNRNNVDVLNSFINSFDLCGTRVDEALRMYLEAFRLPGESPLISFVLEPFTEYWHKCNGEPFANAECAFLLAYAIIMLNVDQHNQNVRRIDQPMTIDAFKRNLKKLNGGEDFDHTMLEEIYKDIKSNEIVMPAEHSGTVLENYLWKVLLRRASGKDGSYIQAPSGVFDHELFSICWGPTLAALSFIFDKSNHQTVYTRTIFGLRKCAFICAHYGMCAEFDSLIISLCKFTNLQNNPDCPENITILFGSNPKARLATRTLFSLTHMYGDIIREGWSSIFDIILQLYKCKLLPTILVESEDFLELSGKVSLIREAVPSGSQKSESGLFSSLYSYIASGGETINHKIQASNEPELIVTSRDCISESRLESLITESKFLTIESLEALVKALIGTFYKPEGVLALGSRENENAASFLLEMLLKIVLQNRDRVNTLWEAVKQHLYNLMTGAIEHNHMFLLERTVVGLMRLASRLMRREEISSMVLQSLNVLLLLNTDALQIVGRQIAFGMYELLKMCAANIHTRDDWTLIFSILEYVGAGIIVSKSNNIDNRSDNEVASVSDSNDDSGLDVKSVNNILTPSSSPPDSKSEWLKIETNSGALEIWPDCSTFKRHDALSFVKCCECLAFLVRNIAHITPYNFIKCVSVIKNFARASLQTKDKNVRQKLGNKQKASLKSNKNKMSNPYDADDSDPEDIPSSYTQVSIQLLDLMHTLHTSTADIYRWWAEENPDTALISLWSYGWCPLLQGIASLCCDCRRDVRMSAVTYLQRALLMHDLATLNGDEWEACFRKVLFPLMNKLLECGTDIDPSGLDETKMRSATLLSKVFLHHLTQLQSLPTFVDLWITVLELMHKFMISDNSDTLSEAIPETLKNMLLVMLNGKANSKEELHSKQTFWDATWTKVNTFLPQMSNDLLQHHNSRQIKAQDHVSQLTDTSSDLSEVTSSYVPLAPIAPGVLVPLLSPTPLEVTNEVLNSQSPILSSPILYQNVNQNTVMGVQSFVNHTQHVEDDQNDELIAVITTVPISQPYTLTNKSEETENCNKQDCEVNQQLH</sequence>
<dbReference type="InterPro" id="IPR056604">
    <property type="entry name" value="GBF1-like_TPR"/>
</dbReference>
<dbReference type="Pfam" id="PF12783">
    <property type="entry name" value="Sec7-like_HUS"/>
    <property type="match status" value="1"/>
</dbReference>
<dbReference type="Pfam" id="PF01369">
    <property type="entry name" value="Sec7"/>
    <property type="match status" value="1"/>
</dbReference>
<comment type="subcellular location">
    <subcellularLocation>
        <location evidence="2">Endoplasmic reticulum-Golgi intermediate compartment</location>
    </subcellularLocation>
    <subcellularLocation>
        <location evidence="1">Golgi apparatus</location>
        <location evidence="1">cis-Golgi network</location>
    </subcellularLocation>
</comment>
<keyword evidence="3" id="KW-0813">Transport</keyword>
<dbReference type="InterPro" id="IPR032691">
    <property type="entry name" value="Mon2/Sec7/BIG1-like_HUS"/>
</dbReference>
<dbReference type="GO" id="GO:0005085">
    <property type="term" value="F:guanyl-nucleotide exchange factor activity"/>
    <property type="evidence" value="ECO:0007669"/>
    <property type="project" value="InterPro"/>
</dbReference>
<reference evidence="7" key="1">
    <citation type="submission" date="2018-04" db="EMBL/GenBank/DDBJ databases">
        <title>Transcriptome of Schizaphis graminum biotype I.</title>
        <authorList>
            <person name="Scully E.D."/>
            <person name="Geib S.M."/>
            <person name="Palmer N.A."/>
            <person name="Koch K."/>
            <person name="Bradshaw J."/>
            <person name="Heng-Moss T."/>
            <person name="Sarath G."/>
        </authorList>
    </citation>
    <scope>NUCLEOTIDE SEQUENCE</scope>
</reference>
<proteinExistence type="predicted"/>
<protein>
    <submittedName>
        <fullName evidence="7">Golgi-specific brefeldin A-resistance guanine nucleotide exchange factor 1</fullName>
    </submittedName>
</protein>
<dbReference type="GO" id="GO:0005794">
    <property type="term" value="C:Golgi apparatus"/>
    <property type="evidence" value="ECO:0007669"/>
    <property type="project" value="UniProtKB-SubCell"/>
</dbReference>
<name>A0A2S2PAE9_SCHGA</name>
<feature type="compositionally biased region" description="Polar residues" evidence="5">
    <location>
        <begin position="1299"/>
        <end position="1311"/>
    </location>
</feature>
<dbReference type="FunFam" id="1.10.1000.11:FF:000007">
    <property type="entry name" value="Golgi-specific brefeldin A-resistance guanine nucleotide exchange factor 1"/>
    <property type="match status" value="1"/>
</dbReference>
<dbReference type="GO" id="GO:0010256">
    <property type="term" value="P:endomembrane system organization"/>
    <property type="evidence" value="ECO:0007669"/>
    <property type="project" value="UniProtKB-ARBA"/>
</dbReference>
<dbReference type="EMBL" id="GGMR01013287">
    <property type="protein sequence ID" value="MBY25906.1"/>
    <property type="molecule type" value="Transcribed_RNA"/>
</dbReference>
<evidence type="ECO:0000256" key="5">
    <source>
        <dbReference type="SAM" id="MobiDB-lite"/>
    </source>
</evidence>
<feature type="domain" description="SEC7" evidence="6">
    <location>
        <begin position="572"/>
        <end position="762"/>
    </location>
</feature>
<dbReference type="SMART" id="SM00222">
    <property type="entry name" value="Sec7"/>
    <property type="match status" value="1"/>
</dbReference>
<organism evidence="7">
    <name type="scientific">Schizaphis graminum</name>
    <name type="common">Green bug aphid</name>
    <dbReference type="NCBI Taxonomy" id="13262"/>
    <lineage>
        <taxon>Eukaryota</taxon>
        <taxon>Metazoa</taxon>
        <taxon>Ecdysozoa</taxon>
        <taxon>Arthropoda</taxon>
        <taxon>Hexapoda</taxon>
        <taxon>Insecta</taxon>
        <taxon>Pterygota</taxon>
        <taxon>Neoptera</taxon>
        <taxon>Paraneoptera</taxon>
        <taxon>Hemiptera</taxon>
        <taxon>Sternorrhyncha</taxon>
        <taxon>Aphidomorpha</taxon>
        <taxon>Aphidoidea</taxon>
        <taxon>Aphididae</taxon>
        <taxon>Aphidini</taxon>
        <taxon>Schizaphis</taxon>
    </lineage>
</organism>
<dbReference type="SUPFAM" id="SSF48425">
    <property type="entry name" value="Sec7 domain"/>
    <property type="match status" value="1"/>
</dbReference>
<dbReference type="InterPro" id="IPR000904">
    <property type="entry name" value="Sec7_dom"/>
</dbReference>
<dbReference type="GO" id="GO:0016197">
    <property type="term" value="P:endosomal transport"/>
    <property type="evidence" value="ECO:0007669"/>
    <property type="project" value="UniProtKB-ARBA"/>
</dbReference>
<evidence type="ECO:0000259" key="6">
    <source>
        <dbReference type="PROSITE" id="PS50190"/>
    </source>
</evidence>
<dbReference type="InterPro" id="IPR035999">
    <property type="entry name" value="Sec7_dom_sf"/>
</dbReference>